<evidence type="ECO:0000313" key="4">
    <source>
        <dbReference type="Proteomes" id="UP000030905"/>
    </source>
</evidence>
<gene>
    <name evidence="1" type="ORF">CLPA_c24580</name>
    <name evidence="2" type="ORF">CP6013_00721</name>
</gene>
<keyword evidence="4" id="KW-1185">Reference proteome</keyword>
<organism evidence="1 4">
    <name type="scientific">Clostridium pasteurianum DSM 525 = ATCC 6013</name>
    <dbReference type="NCBI Taxonomy" id="1262449"/>
    <lineage>
        <taxon>Bacteria</taxon>
        <taxon>Bacillati</taxon>
        <taxon>Bacillota</taxon>
        <taxon>Clostridia</taxon>
        <taxon>Eubacteriales</taxon>
        <taxon>Clostridiaceae</taxon>
        <taxon>Clostridium</taxon>
    </lineage>
</organism>
<reference evidence="1 4" key="1">
    <citation type="journal article" date="2015" name="Genome Announc.">
        <title>Complete Genome Sequence of the Nitrogen-Fixing and Solvent-Producing Clostridium pasteurianum DSM 525.</title>
        <authorList>
            <person name="Poehlein A."/>
            <person name="Grosse-Honebrink A."/>
            <person name="Zhang Y."/>
            <person name="Minton N.P."/>
            <person name="Daniel R."/>
        </authorList>
    </citation>
    <scope>NUCLEOTIDE SEQUENCE [LARGE SCALE GENOMIC DNA]</scope>
    <source>
        <strain evidence="1">DSM 525</strain>
        <strain evidence="4">DSM 525 / ATCC 6013</strain>
    </source>
</reference>
<dbReference type="PATRIC" id="fig|1262449.7.peg.2476"/>
<sequence length="57" mass="6907">MPRKVNWTKIQEARNLIRKNKTFVIKNISTSFFNEDRVAIAKREMMITIELLKCYFQ</sequence>
<dbReference type="Proteomes" id="UP000028042">
    <property type="component" value="Unassembled WGS sequence"/>
</dbReference>
<name>A0A0H3J940_CLOPA</name>
<evidence type="ECO:0000313" key="2">
    <source>
        <dbReference type="EMBL" id="KRU11474.1"/>
    </source>
</evidence>
<dbReference type="EMBL" id="JPGY02000001">
    <property type="protein sequence ID" value="KRU11474.1"/>
    <property type="molecule type" value="Genomic_DNA"/>
</dbReference>
<dbReference type="AlphaFoldDB" id="A0A0H3J940"/>
<accession>A0A0H3J940</accession>
<dbReference type="EMBL" id="CP009268">
    <property type="protein sequence ID" value="AJA52516.1"/>
    <property type="molecule type" value="Genomic_DNA"/>
</dbReference>
<evidence type="ECO:0000313" key="1">
    <source>
        <dbReference type="EMBL" id="AJA52516.1"/>
    </source>
</evidence>
<dbReference type="KEGG" id="cpae:CPAST_c24580"/>
<reference evidence="2" key="2">
    <citation type="submission" date="2015-10" db="EMBL/GenBank/DDBJ databases">
        <title>Improved Draft Genome Sequence of Clostridium pasteurianum Strain ATCC 6013 (DSM 525) Using a Hybrid Next-Generation Sequencing Approach.</title>
        <authorList>
            <person name="Pyne M.E."/>
            <person name="Utturkar S.M."/>
            <person name="Brown S.D."/>
            <person name="Moo-Young M."/>
            <person name="Chung D.A."/>
            <person name="Chou P.C."/>
        </authorList>
    </citation>
    <scope>NUCLEOTIDE SEQUENCE</scope>
    <source>
        <strain evidence="2">ATCC 6013</strain>
    </source>
</reference>
<protein>
    <submittedName>
        <fullName evidence="1">Uncharacterized protein</fullName>
    </submittedName>
</protein>
<evidence type="ECO:0000313" key="3">
    <source>
        <dbReference type="Proteomes" id="UP000028042"/>
    </source>
</evidence>
<dbReference type="GeneID" id="93076229"/>
<dbReference type="KEGG" id="cpat:CLPA_c24580"/>
<reference evidence="2 3" key="3">
    <citation type="journal article" name="Genome Announc.">
        <title>Improved Draft Genome Sequence of Clostridium pasteurianum Strain ATCC 6013 (DSM 525) Using a Hybrid Next-Generation Sequencing Approach.</title>
        <authorList>
            <person name="Pyne M.E."/>
            <person name="Utturkar S."/>
            <person name="Brown S.D."/>
            <person name="Moo-Young M."/>
            <person name="Chung D.A."/>
            <person name="Chou C.P."/>
        </authorList>
    </citation>
    <scope>NUCLEOTIDE SEQUENCE [LARGE SCALE GENOMIC DNA]</scope>
    <source>
        <strain evidence="2 3">ATCC 6013</strain>
    </source>
</reference>
<proteinExistence type="predicted"/>
<dbReference type="RefSeq" id="WP_155760378.1">
    <property type="nucleotide sequence ID" value="NZ_ANZB01000015.1"/>
</dbReference>
<dbReference type="Proteomes" id="UP000030905">
    <property type="component" value="Chromosome"/>
</dbReference>